<name>A0A5B9Y2P4_9MOLU</name>
<keyword evidence="2" id="KW-1185">Reference proteome</keyword>
<dbReference type="EMBL" id="CP043026">
    <property type="protein sequence ID" value="QEH61308.1"/>
    <property type="molecule type" value="Genomic_DNA"/>
</dbReference>
<organism evidence="1 2">
    <name type="scientific">Spiroplasma chinense</name>
    <dbReference type="NCBI Taxonomy" id="216932"/>
    <lineage>
        <taxon>Bacteria</taxon>
        <taxon>Bacillati</taxon>
        <taxon>Mycoplasmatota</taxon>
        <taxon>Mollicutes</taxon>
        <taxon>Entomoplasmatales</taxon>
        <taxon>Spiroplasmataceae</taxon>
        <taxon>Spiroplasma</taxon>
    </lineage>
</organism>
<dbReference type="RefSeq" id="WP_166507703.1">
    <property type="nucleotide sequence ID" value="NZ_CP043026.1"/>
</dbReference>
<evidence type="ECO:0000313" key="2">
    <source>
        <dbReference type="Proteomes" id="UP000323144"/>
    </source>
</evidence>
<protein>
    <submittedName>
        <fullName evidence="1">Uncharacterized protein</fullName>
    </submittedName>
</protein>
<dbReference type="AlphaFoldDB" id="A0A5B9Y2P4"/>
<reference evidence="1 2" key="1">
    <citation type="submission" date="2019-08" db="EMBL/GenBank/DDBJ databases">
        <title>Complete genome sequence of Spiroplasma chinense CCH (DSM 19755).</title>
        <authorList>
            <person name="Shen H.-Y."/>
            <person name="Lin Y.-C."/>
            <person name="Chou L."/>
            <person name="Kuo C.-H."/>
        </authorList>
    </citation>
    <scope>NUCLEOTIDE SEQUENCE [LARGE SCALE GENOMIC DNA]</scope>
    <source>
        <strain evidence="1 2">CCH</strain>
    </source>
</reference>
<proteinExistence type="predicted"/>
<accession>A0A5B9Y2P4</accession>
<sequence>MLYSDKLSIKGKEVLDFLSESPKPEKVEVIFNDVIIEIAYRFLKSETPEKKDKKIYVKKAKVAEFRVFLRHFLVEDSDIPLKKYTKKHYLRAVNLYFAKFNKLETLAYKKRYVRLNIFMRFFESFTLMF</sequence>
<dbReference type="Proteomes" id="UP000323144">
    <property type="component" value="Chromosome"/>
</dbReference>
<dbReference type="KEGG" id="schi:SCHIN_v1c01100"/>
<gene>
    <name evidence="1" type="ORF">SCHIN_v1c01100</name>
</gene>
<evidence type="ECO:0000313" key="1">
    <source>
        <dbReference type="EMBL" id="QEH61308.1"/>
    </source>
</evidence>